<dbReference type="Pfam" id="PF07247">
    <property type="entry name" value="AATase"/>
    <property type="match status" value="1"/>
</dbReference>
<keyword evidence="2" id="KW-1185">Reference proteome</keyword>
<dbReference type="PANTHER" id="PTHR28037">
    <property type="entry name" value="ALCOHOL O-ACETYLTRANSFERASE 1-RELATED"/>
    <property type="match status" value="1"/>
</dbReference>
<sequence>MDKIGRELGLTERYQISKQLTNIYGTLGLTANIKLRDSSNLSNNDNENIYLKSYIYPAISLICSTIPQLSVSVIDLDTTAPKFLQLHSLDLERIVSFQTCKNRDTLADLIKQEIGNNFDITDKSVPMWRLKVICFEDLATVDQQGEISIIFSMDHVIADGMSTTILMKELVNAINAVEPIIVQEGWSCVNVNVDQLVWSGPLDQRTPHHPGLWELLPVVIKHVLMPPFLQKYIYGTPKFWAGEKRAVQEKHCTHVQLFEFDQLPQLLAKCRANATTPHAAIYVAIVMATLQVYGDNLQLIGATPYSIRNLCELAVSDTEVGNFVSGYDRTKDYQYSHLSVASNFWLECRQYKQEIVDYRVTGVKYTNMLKHVGPFPNKWTEFWLKRLESLPFGRNCSFEFSDLGNVDFSSNNAESSDDQSPFQLKSVLFAQSANIVGSVFNINTITTNQILKGSITYQKESITDENATLIINNLKTILTNIIVE</sequence>
<reference evidence="1" key="1">
    <citation type="submission" date="2020-01" db="EMBL/GenBank/DDBJ databases">
        <title>Development of genomics and gene disruption for Polysphondylium violaceum indicates a role for the polyketide synthase stlB in stalk morphogenesis.</title>
        <authorList>
            <person name="Narita B."/>
            <person name="Kawabe Y."/>
            <person name="Kin K."/>
            <person name="Saito T."/>
            <person name="Gibbs R."/>
            <person name="Kuspa A."/>
            <person name="Muzny D."/>
            <person name="Queller D."/>
            <person name="Richards S."/>
            <person name="Strassman J."/>
            <person name="Sucgang R."/>
            <person name="Worley K."/>
            <person name="Schaap P."/>
        </authorList>
    </citation>
    <scope>NUCLEOTIDE SEQUENCE</scope>
    <source>
        <strain evidence="1">QSvi11</strain>
    </source>
</reference>
<organism evidence="1 2">
    <name type="scientific">Polysphondylium violaceum</name>
    <dbReference type="NCBI Taxonomy" id="133409"/>
    <lineage>
        <taxon>Eukaryota</taxon>
        <taxon>Amoebozoa</taxon>
        <taxon>Evosea</taxon>
        <taxon>Eumycetozoa</taxon>
        <taxon>Dictyostelia</taxon>
        <taxon>Dictyosteliales</taxon>
        <taxon>Dictyosteliaceae</taxon>
        <taxon>Polysphondylium</taxon>
    </lineage>
</organism>
<dbReference type="PANTHER" id="PTHR28037:SF1">
    <property type="entry name" value="ALCOHOL O-ACETYLTRANSFERASE 1-RELATED"/>
    <property type="match status" value="1"/>
</dbReference>
<evidence type="ECO:0000313" key="1">
    <source>
        <dbReference type="EMBL" id="KAF2075604.1"/>
    </source>
</evidence>
<protein>
    <recommendedName>
        <fullName evidence="3">Condensation domain-containing protein</fullName>
    </recommendedName>
</protein>
<evidence type="ECO:0008006" key="3">
    <source>
        <dbReference type="Google" id="ProtNLM"/>
    </source>
</evidence>
<comment type="caution">
    <text evidence="1">The sequence shown here is derived from an EMBL/GenBank/DDBJ whole genome shotgun (WGS) entry which is preliminary data.</text>
</comment>
<dbReference type="EMBL" id="AJWJ01000093">
    <property type="protein sequence ID" value="KAF2075604.1"/>
    <property type="molecule type" value="Genomic_DNA"/>
</dbReference>
<dbReference type="Gene3D" id="3.30.559.10">
    <property type="entry name" value="Chloramphenicol acetyltransferase-like domain"/>
    <property type="match status" value="1"/>
</dbReference>
<dbReference type="AlphaFoldDB" id="A0A8J4PZ31"/>
<evidence type="ECO:0000313" key="2">
    <source>
        <dbReference type="Proteomes" id="UP000695562"/>
    </source>
</evidence>
<dbReference type="InterPro" id="IPR010828">
    <property type="entry name" value="Atf2/Sli1-like"/>
</dbReference>
<dbReference type="Proteomes" id="UP000695562">
    <property type="component" value="Unassembled WGS sequence"/>
</dbReference>
<proteinExistence type="predicted"/>
<gene>
    <name evidence="1" type="ORF">CYY_003109</name>
</gene>
<name>A0A8J4PZ31_9MYCE</name>
<dbReference type="InterPro" id="IPR052058">
    <property type="entry name" value="Alcohol_O-acetyltransferase"/>
</dbReference>
<dbReference type="SUPFAM" id="SSF52777">
    <property type="entry name" value="CoA-dependent acyltransferases"/>
    <property type="match status" value="2"/>
</dbReference>
<dbReference type="InterPro" id="IPR023213">
    <property type="entry name" value="CAT-like_dom_sf"/>
</dbReference>
<accession>A0A8J4PZ31</accession>
<dbReference type="OrthoDB" id="2150604at2759"/>